<dbReference type="RefSeq" id="WP_088206822.1">
    <property type="nucleotide sequence ID" value="NZ_CP021852.1"/>
</dbReference>
<organism evidence="2 3">
    <name type="scientific">Proteus mirabilis</name>
    <dbReference type="NCBI Taxonomy" id="584"/>
    <lineage>
        <taxon>Bacteria</taxon>
        <taxon>Pseudomonadati</taxon>
        <taxon>Pseudomonadota</taxon>
        <taxon>Gammaproteobacteria</taxon>
        <taxon>Enterobacterales</taxon>
        <taxon>Morganellaceae</taxon>
        <taxon>Proteus</taxon>
    </lineage>
</organism>
<sequence>MTRLRTVSKHPEQLETTPLIAESHHYDDPLAPQKLVFLEAVNQQRCVINSPQRNSQLTNTIPFFIVLLVMACYTFWGFMDRHSSKMYTFQDTINYNKRIYDSYNEQGKSLPKYLDKYVPYFNKGKISIWAYIKAYYTGELSRNSQAEIFLIIGWLIFFPGFLWLFGYLSFFTPPVYLTADRQRGILYSYGMGKVRLTRYKEAQFGYAGNMLAIKLYGINEKTGQLKTILYRPNVSHYSSFLTSTDSENHRFITFLNAYMQQGRDAVSPIDYQARKPFLSFGKNPLPADFEQQVEQILAKLEQEKKTMRKIDKEGTE</sequence>
<dbReference type="AlphaFoldDB" id="A0AAN4C7F2"/>
<comment type="caution">
    <text evidence="2">The sequence shown here is derived from an EMBL/GenBank/DDBJ whole genome shotgun (WGS) entry which is preliminary data.</text>
</comment>
<keyword evidence="1" id="KW-1133">Transmembrane helix</keyword>
<reference evidence="2" key="1">
    <citation type="submission" date="2023-06" db="EMBL/GenBank/DDBJ databases">
        <authorList>
            <consortium name="Clinical and Environmental Microbiology Branch: Whole genome sequencing antimicrobial resistance pathogens in the healthcare setting"/>
        </authorList>
    </citation>
    <scope>NUCLEOTIDE SEQUENCE</scope>
    <source>
        <strain evidence="2">Microbial</strain>
    </source>
</reference>
<evidence type="ECO:0000256" key="1">
    <source>
        <dbReference type="SAM" id="Phobius"/>
    </source>
</evidence>
<accession>A0AAN4C7F2</accession>
<dbReference type="EMBL" id="ABKSPD020000001">
    <property type="protein sequence ID" value="EKW9774472.1"/>
    <property type="molecule type" value="Genomic_DNA"/>
</dbReference>
<dbReference type="Proteomes" id="UP001171165">
    <property type="component" value="Unassembled WGS sequence"/>
</dbReference>
<keyword evidence="1" id="KW-0472">Membrane</keyword>
<feature type="transmembrane region" description="Helical" evidence="1">
    <location>
        <begin position="61"/>
        <end position="79"/>
    </location>
</feature>
<protein>
    <recommendedName>
        <fullName evidence="4">IdsE2</fullName>
    </recommendedName>
</protein>
<evidence type="ECO:0000313" key="3">
    <source>
        <dbReference type="Proteomes" id="UP001171165"/>
    </source>
</evidence>
<proteinExistence type="predicted"/>
<gene>
    <name evidence="2" type="ORF">PW210_000221</name>
</gene>
<evidence type="ECO:0008006" key="4">
    <source>
        <dbReference type="Google" id="ProtNLM"/>
    </source>
</evidence>
<name>A0AAN4C7F2_PROMI</name>
<keyword evidence="1" id="KW-0812">Transmembrane</keyword>
<evidence type="ECO:0000313" key="2">
    <source>
        <dbReference type="EMBL" id="EKW9774472.1"/>
    </source>
</evidence>
<feature type="transmembrane region" description="Helical" evidence="1">
    <location>
        <begin position="148"/>
        <end position="170"/>
    </location>
</feature>